<feature type="transmembrane region" description="Helical" evidence="5">
    <location>
        <begin position="118"/>
        <end position="138"/>
    </location>
</feature>
<feature type="transmembrane region" description="Helical" evidence="5">
    <location>
        <begin position="144"/>
        <end position="162"/>
    </location>
</feature>
<feature type="transmembrane region" description="Helical" evidence="5">
    <location>
        <begin position="36"/>
        <end position="56"/>
    </location>
</feature>
<dbReference type="Proteomes" id="UP000034228">
    <property type="component" value="Unassembled WGS sequence"/>
</dbReference>
<comment type="caution">
    <text evidence="7">The sequence shown here is derived from an EMBL/GenBank/DDBJ whole genome shotgun (WGS) entry which is preliminary data.</text>
</comment>
<dbReference type="Pfam" id="PF00892">
    <property type="entry name" value="EamA"/>
    <property type="match status" value="1"/>
</dbReference>
<dbReference type="RefSeq" id="WP_046559107.1">
    <property type="nucleotide sequence ID" value="NZ_LAHO01000022.1"/>
</dbReference>
<dbReference type="InterPro" id="IPR000620">
    <property type="entry name" value="EamA_dom"/>
</dbReference>
<dbReference type="STRING" id="336831.WG68_17940"/>
<evidence type="ECO:0000259" key="6">
    <source>
        <dbReference type="Pfam" id="PF00892"/>
    </source>
</evidence>
<dbReference type="PATRIC" id="fig|336831.14.peg.2164"/>
<dbReference type="InterPro" id="IPR037185">
    <property type="entry name" value="EmrE-like"/>
</dbReference>
<dbReference type="GO" id="GO:0016020">
    <property type="term" value="C:membrane"/>
    <property type="evidence" value="ECO:0007669"/>
    <property type="project" value="UniProtKB-SubCell"/>
</dbReference>
<dbReference type="PANTHER" id="PTHR32322">
    <property type="entry name" value="INNER MEMBRANE TRANSPORTER"/>
    <property type="match status" value="1"/>
</dbReference>
<proteinExistence type="predicted"/>
<feature type="transmembrane region" description="Helical" evidence="5">
    <location>
        <begin position="68"/>
        <end position="86"/>
    </location>
</feature>
<keyword evidence="3 5" id="KW-1133">Transmembrane helix</keyword>
<feature type="transmembrane region" description="Helical" evidence="5">
    <location>
        <begin position="202"/>
        <end position="221"/>
    </location>
</feature>
<evidence type="ECO:0000256" key="4">
    <source>
        <dbReference type="ARBA" id="ARBA00023136"/>
    </source>
</evidence>
<name>A0A0M2V483_9GAMM</name>
<accession>A0A0M2V483</accession>
<gene>
    <name evidence="7" type="ORF">WG68_17940</name>
</gene>
<evidence type="ECO:0000256" key="3">
    <source>
        <dbReference type="ARBA" id="ARBA00022989"/>
    </source>
</evidence>
<keyword evidence="8" id="KW-1185">Reference proteome</keyword>
<keyword evidence="4 5" id="KW-0472">Membrane</keyword>
<feature type="transmembrane region" description="Helical" evidence="5">
    <location>
        <begin position="178"/>
        <end position="196"/>
    </location>
</feature>
<feature type="transmembrane region" description="Helical" evidence="5">
    <location>
        <begin position="258"/>
        <end position="280"/>
    </location>
</feature>
<feature type="transmembrane region" description="Helical" evidence="5">
    <location>
        <begin position="233"/>
        <end position="252"/>
    </location>
</feature>
<sequence length="284" mass="29545">MPHTRVVTLTLMALIAFAGNSLLCRAALAHTEIDAASFTSIRLVSGALVLWALVVLRNSRGVRCDGNWLSALALFIYAAGFSFAYIQLNTGVGALILFGAVQASMIAYGLWRGERFSGIQWLGLLLACAGLVGLLLPGLAAPPLSAAMLMLVAGVAWGVYSLRGKGAADPLQVTAGNFWRTVPMALLLSLLLLNQASFDRAGVWFALLSGALTSGVGYAIWYSALPLLKSATAATVQLSVPLLAALVGVLLLQEPVTLRLLLAGLAIVGGIALVVLVKIAPPAE</sequence>
<dbReference type="PANTHER" id="PTHR32322:SF9">
    <property type="entry name" value="AMINO-ACID METABOLITE EFFLUX PUMP-RELATED"/>
    <property type="match status" value="1"/>
</dbReference>
<evidence type="ECO:0000313" key="8">
    <source>
        <dbReference type="Proteomes" id="UP000034228"/>
    </source>
</evidence>
<dbReference type="InterPro" id="IPR050638">
    <property type="entry name" value="AA-Vitamin_Transporters"/>
</dbReference>
<evidence type="ECO:0000256" key="2">
    <source>
        <dbReference type="ARBA" id="ARBA00022692"/>
    </source>
</evidence>
<dbReference type="SUPFAM" id="SSF103481">
    <property type="entry name" value="Multidrug resistance efflux transporter EmrE"/>
    <property type="match status" value="2"/>
</dbReference>
<feature type="transmembrane region" description="Helical" evidence="5">
    <location>
        <begin position="92"/>
        <end position="111"/>
    </location>
</feature>
<evidence type="ECO:0000256" key="5">
    <source>
        <dbReference type="SAM" id="Phobius"/>
    </source>
</evidence>
<evidence type="ECO:0000313" key="7">
    <source>
        <dbReference type="EMBL" id="KKO43978.1"/>
    </source>
</evidence>
<evidence type="ECO:0000256" key="1">
    <source>
        <dbReference type="ARBA" id="ARBA00004141"/>
    </source>
</evidence>
<reference evidence="7 8" key="1">
    <citation type="submission" date="2015-03" db="EMBL/GenBank/DDBJ databases">
        <title>Draft genome sequences of two protease-producing strains of Arsukibacterium isolated from two cold and alkaline environments.</title>
        <authorList>
            <person name="Lylloff J.E."/>
            <person name="Skov L.B."/>
            <person name="Jepsen M."/>
            <person name="Hallin P.F."/>
            <person name="Sorensen S.J."/>
            <person name="Stougaard P."/>
            <person name="Glaring M.A."/>
        </authorList>
    </citation>
    <scope>NUCLEOTIDE SEQUENCE [LARGE SCALE GENOMIC DNA]</scope>
    <source>
        <strain evidence="7 8">GCM72</strain>
    </source>
</reference>
<dbReference type="OrthoDB" id="321830at2"/>
<organism evidence="7 8">
    <name type="scientific">Arsukibacterium ikkense</name>
    <dbReference type="NCBI Taxonomy" id="336831"/>
    <lineage>
        <taxon>Bacteria</taxon>
        <taxon>Pseudomonadati</taxon>
        <taxon>Pseudomonadota</taxon>
        <taxon>Gammaproteobacteria</taxon>
        <taxon>Chromatiales</taxon>
        <taxon>Chromatiaceae</taxon>
        <taxon>Arsukibacterium</taxon>
    </lineage>
</organism>
<keyword evidence="2 5" id="KW-0812">Transmembrane</keyword>
<feature type="domain" description="EamA" evidence="6">
    <location>
        <begin position="145"/>
        <end position="275"/>
    </location>
</feature>
<dbReference type="EMBL" id="LAHO01000022">
    <property type="protein sequence ID" value="KKO43978.1"/>
    <property type="molecule type" value="Genomic_DNA"/>
</dbReference>
<protein>
    <submittedName>
        <fullName evidence="7">Membrane protein</fullName>
    </submittedName>
</protein>
<dbReference type="AlphaFoldDB" id="A0A0M2V483"/>
<comment type="subcellular location">
    <subcellularLocation>
        <location evidence="1">Membrane</location>
        <topology evidence="1">Multi-pass membrane protein</topology>
    </subcellularLocation>
</comment>